<feature type="transmembrane region" description="Helical" evidence="3">
    <location>
        <begin position="402"/>
        <end position="421"/>
    </location>
</feature>
<evidence type="ECO:0000313" key="5">
    <source>
        <dbReference type="Proteomes" id="UP000838821"/>
    </source>
</evidence>
<dbReference type="PIRSF" id="PIRSF005690">
    <property type="entry name" value="GerBA"/>
    <property type="match status" value="1"/>
</dbReference>
<evidence type="ECO:0000313" key="4">
    <source>
        <dbReference type="EMBL" id="CAH1209841.1"/>
    </source>
</evidence>
<protein>
    <submittedName>
        <fullName evidence="4">Spore germination protein A1</fullName>
    </submittedName>
</protein>
<keyword evidence="2 3" id="KW-0472">Membrane</keyword>
<dbReference type="Pfam" id="PF03323">
    <property type="entry name" value="GerA"/>
    <property type="match status" value="1"/>
</dbReference>
<dbReference type="PANTHER" id="PTHR22550">
    <property type="entry name" value="SPORE GERMINATION PROTEIN"/>
    <property type="match status" value="1"/>
</dbReference>
<evidence type="ECO:0000256" key="2">
    <source>
        <dbReference type="ARBA" id="ARBA00023136"/>
    </source>
</evidence>
<reference evidence="4" key="1">
    <citation type="submission" date="2022-01" db="EMBL/GenBank/DDBJ databases">
        <authorList>
            <person name="Criscuolo A."/>
        </authorList>
    </citation>
    <scope>NUCLEOTIDE SEQUENCE</scope>
    <source>
        <strain evidence="4">CIP111891</strain>
    </source>
</reference>
<dbReference type="InterPro" id="IPR004995">
    <property type="entry name" value="Spore_Ger"/>
</dbReference>
<dbReference type="Proteomes" id="UP000838821">
    <property type="component" value="Unassembled WGS sequence"/>
</dbReference>
<keyword evidence="3" id="KW-1133">Transmembrane helix</keyword>
<feature type="transmembrane region" description="Helical" evidence="3">
    <location>
        <begin position="307"/>
        <end position="328"/>
    </location>
</feature>
<dbReference type="InterPro" id="IPR050768">
    <property type="entry name" value="UPF0353/GerABKA_families"/>
</dbReference>
<feature type="transmembrane region" description="Helical" evidence="3">
    <location>
        <begin position="433"/>
        <end position="457"/>
    </location>
</feature>
<evidence type="ECO:0000256" key="3">
    <source>
        <dbReference type="SAM" id="Phobius"/>
    </source>
</evidence>
<dbReference type="EMBL" id="CAKMMW010000009">
    <property type="protein sequence ID" value="CAH1209841.1"/>
    <property type="molecule type" value="Genomic_DNA"/>
</dbReference>
<proteinExistence type="inferred from homology"/>
<comment type="similarity">
    <text evidence="1">Belongs to the GerABKA family.</text>
</comment>
<comment type="caution">
    <text evidence="4">The sequence shown here is derived from an EMBL/GenBank/DDBJ whole genome shotgun (WGS) entry which is preliminary data.</text>
</comment>
<accession>A0ABN8GRC1</accession>
<keyword evidence="5" id="KW-1185">Reference proteome</keyword>
<dbReference type="PANTHER" id="PTHR22550:SF5">
    <property type="entry name" value="LEUCINE ZIPPER PROTEIN 4"/>
    <property type="match status" value="1"/>
</dbReference>
<name>A0ABN8GRC1_9BACL</name>
<organism evidence="4 5">
    <name type="scientific">Paenibacillus allorhizoplanae</name>
    <dbReference type="NCBI Taxonomy" id="2905648"/>
    <lineage>
        <taxon>Bacteria</taxon>
        <taxon>Bacillati</taxon>
        <taxon>Bacillota</taxon>
        <taxon>Bacilli</taxon>
        <taxon>Bacillales</taxon>
        <taxon>Paenibacillaceae</taxon>
        <taxon>Paenibacillus</taxon>
    </lineage>
</organism>
<keyword evidence="3" id="KW-0812">Transmembrane</keyword>
<evidence type="ECO:0000256" key="1">
    <source>
        <dbReference type="ARBA" id="ARBA00005278"/>
    </source>
</evidence>
<sequence length="513" mass="57717">MIATMFSIKNFLFKPKPKINEPYVTATTSFNFVAELTQMNIQFQETFRMFPDFVSRELTHNMTYGVYYLSNLVDSELLFQEILDRLIEIEERTSPEKLVDLLPIGQLLLDDNWYHMQQHILQGWTYIHISGYKYGLLANTIKRRERALTKPENESQILGPQIAFTENLETNLALIHQYLPNPDLCEIAINIGENTKTSVHLVYLSNRADLEMVTHIYNRIQGLDLGALLDATILVQWLEDNPSSAFPQMITTERVDRAIFPLLEGKAVIVVSGSPQIIICPNTFFDFFKSIEDYYYRWLTGLFLRGLRIVGIAISLFATATYVAALTYHYEIIPQAFLVPLAQSRARVPFPPLVEALMLEMIIQLLSEAGARLPSKVGQTMGIVGGIVIGQAAVQAGFTSNILIIIVALSALSSFTTPVFAMANTIRIIRFPVILSAGIIGGLGIAVSIAFLVLHLLRQSSLGQPYFYPPYSIENKNKRDGLIRIPYKLAPKRSVFANNGENNNLKGNTDIDE</sequence>
<gene>
    <name evidence="4" type="primary">gerAA_4</name>
    <name evidence="4" type="ORF">PAECIP111891_03421</name>
</gene>